<sequence length="624" mass="68873">MTNTKLILLSLVLVVFAALFIGAFTVFGTGTVKVYGDEYVTKYFQRDKVMQVNIQIDEADWNHMMANSTAEEFVTATVVINGDVYSSVQIRPKGNSSLMSVAGSDSNRYSFKINFNDIVENQTMAGLTQLNLNNCFSDPSYMREYLSYQIFEEMGVAVPAFSYAAVSVNGDYFGLYLAVESILEPFLERNFGDISGDLYKSMGNTLKYNGDNPSDYSGLEVKSTLKNADWSKLIKMLEVLNNGGDIEKYLDVEAALKYIAVNTALVNFDSYLGNFGHNYYLYEQNGVFTIIPWDLNMSFGGFGFGSDTSRLYIDEPTQGALADRPLVAKLLANEKYLQAYHGYLEQITTKYLSGGYLEAETDRLYILISKYVRTDPTAFFSYEQFEQSISGTDTGSPVEDKETVRVIEGRQEKENEDPARNGFPVNRKWGFGNNAPGILKLAADVSDAIQKQLAGELHSTNNGNGMGMGRGMPMGDMPGNNATGPPGQQRPGGNVDMREREGGERPPGGMALPPRGVGREAIEALGQEIRQAGELTGELRNKAEKLGIPNDMLEMMARSREQIMFGGMGPPEGDDGNRPMGMGRQQQSPVDKNALTRLLAVSGVLITVGITIALLFKRRRYYKA</sequence>
<dbReference type="AlphaFoldDB" id="A0A9D3AW95"/>
<dbReference type="EMBL" id="LSRS01000003">
    <property type="protein sequence ID" value="KAF1085150.1"/>
    <property type="molecule type" value="Genomic_DNA"/>
</dbReference>
<keyword evidence="3" id="KW-0946">Virion</keyword>
<keyword evidence="3" id="KW-0167">Capsid protein</keyword>
<name>A0A9D3AW95_9FIRM</name>
<gene>
    <name evidence="3" type="primary">cotH</name>
    <name evidence="3" type="ORF">SPSYN_01286</name>
</gene>
<keyword evidence="2" id="KW-0472">Membrane</keyword>
<evidence type="ECO:0000256" key="2">
    <source>
        <dbReference type="SAM" id="Phobius"/>
    </source>
</evidence>
<evidence type="ECO:0000256" key="1">
    <source>
        <dbReference type="SAM" id="MobiDB-lite"/>
    </source>
</evidence>
<keyword evidence="4" id="KW-1185">Reference proteome</keyword>
<keyword evidence="2" id="KW-0812">Transmembrane</keyword>
<evidence type="ECO:0000313" key="4">
    <source>
        <dbReference type="Proteomes" id="UP000798488"/>
    </source>
</evidence>
<accession>A0A9D3AW95</accession>
<organism evidence="3 4">
    <name type="scientific">Sporotomaculum syntrophicum</name>
    <dbReference type="NCBI Taxonomy" id="182264"/>
    <lineage>
        <taxon>Bacteria</taxon>
        <taxon>Bacillati</taxon>
        <taxon>Bacillota</taxon>
        <taxon>Clostridia</taxon>
        <taxon>Eubacteriales</taxon>
        <taxon>Desulfallaceae</taxon>
        <taxon>Sporotomaculum</taxon>
    </lineage>
</organism>
<keyword evidence="2" id="KW-1133">Transmembrane helix</keyword>
<dbReference type="RefSeq" id="WP_161821656.1">
    <property type="nucleotide sequence ID" value="NZ_LSRS01000003.1"/>
</dbReference>
<dbReference type="OrthoDB" id="3235126at2"/>
<dbReference type="Pfam" id="PF08757">
    <property type="entry name" value="CotH"/>
    <property type="match status" value="1"/>
</dbReference>
<proteinExistence type="predicted"/>
<dbReference type="PANTHER" id="PTHR40050:SF1">
    <property type="entry name" value="INNER SPORE COAT PROTEIN H"/>
    <property type="match status" value="1"/>
</dbReference>
<dbReference type="Proteomes" id="UP000798488">
    <property type="component" value="Unassembled WGS sequence"/>
</dbReference>
<feature type="region of interest" description="Disordered" evidence="1">
    <location>
        <begin position="456"/>
        <end position="515"/>
    </location>
</feature>
<dbReference type="InterPro" id="IPR014867">
    <property type="entry name" value="Spore_coat_CotH_CotH2/3/7"/>
</dbReference>
<comment type="caution">
    <text evidence="3">The sequence shown here is derived from an EMBL/GenBank/DDBJ whole genome shotgun (WGS) entry which is preliminary data.</text>
</comment>
<dbReference type="PANTHER" id="PTHR40050">
    <property type="entry name" value="INNER SPORE COAT PROTEIN H"/>
    <property type="match status" value="1"/>
</dbReference>
<protein>
    <submittedName>
        <fullName evidence="3">Inner spore coat protein H</fullName>
    </submittedName>
</protein>
<evidence type="ECO:0000313" key="3">
    <source>
        <dbReference type="EMBL" id="KAF1085150.1"/>
    </source>
</evidence>
<reference evidence="3" key="1">
    <citation type="submission" date="2016-02" db="EMBL/GenBank/DDBJ databases">
        <title>Draft Genome Sequence of Sporotomaculum syntrophicum Strain FB, a Syntrophic Benzoate Degrader.</title>
        <authorList>
            <person name="Nobu M.K."/>
            <person name="Narihiro T."/>
            <person name="Qiu Y.-L."/>
            <person name="Ohashi A."/>
            <person name="Liu W.-T."/>
            <person name="Yuji S."/>
        </authorList>
    </citation>
    <scope>NUCLEOTIDE SEQUENCE</scope>
    <source>
        <strain evidence="3">FB</strain>
    </source>
</reference>
<feature type="transmembrane region" description="Helical" evidence="2">
    <location>
        <begin position="594"/>
        <end position="616"/>
    </location>
</feature>